<name>A0A381V2B1_9ZZZZ</name>
<dbReference type="InterPro" id="IPR015421">
    <property type="entry name" value="PyrdxlP-dep_Trfase_major"/>
</dbReference>
<dbReference type="InterPro" id="IPR015422">
    <property type="entry name" value="PyrdxlP-dep_Trfase_small"/>
</dbReference>
<dbReference type="Pfam" id="PF01041">
    <property type="entry name" value="DegT_DnrJ_EryC1"/>
    <property type="match status" value="1"/>
</dbReference>
<dbReference type="PIRSF" id="PIRSF000390">
    <property type="entry name" value="PLP_StrS"/>
    <property type="match status" value="1"/>
</dbReference>
<dbReference type="CDD" id="cd00616">
    <property type="entry name" value="AHBA_syn"/>
    <property type="match status" value="1"/>
</dbReference>
<sequence>MKIPFHKPIFPEDLNPIIKESIDSGWVTTGPKVEEFEKQFSEYLYAEHVIAVNSGTAALHLALAAKGIGIGDKFVVPTYTFVASVEVGEYLGAEPVLVDSDPDTFNLDLNQVEGILSEQKSRNIKAIIPVHFGGQAVNMKRVNELAEKYDLFVLEDAAHAVETVSNTGKVGNTNHAAAFSFYANKNITTGGEGGALATNDEQLADKVRKLSLHGMSKDGWKRFEIGGKWEYDVSELGYKYNMTDIAASFGHEQLTHIDDWYKRRLEIVKLYNDGMSDIEGIILPKHTNGEVHAWHLHVIRIKPRLWQISRNELIEKINEKGIGTSVHYIPVHMHSYYIKKYNYKPNDFPIAKKLFETVITLPLYPKMTNEQTQYIISTLMDLWHQYK</sequence>
<dbReference type="InterPro" id="IPR000653">
    <property type="entry name" value="DegT/StrS_aminotransferase"/>
</dbReference>
<dbReference type="InterPro" id="IPR015424">
    <property type="entry name" value="PyrdxlP-dep_Trfase"/>
</dbReference>
<dbReference type="SUPFAM" id="SSF53383">
    <property type="entry name" value="PLP-dependent transferases"/>
    <property type="match status" value="1"/>
</dbReference>
<dbReference type="GO" id="GO:0000271">
    <property type="term" value="P:polysaccharide biosynthetic process"/>
    <property type="evidence" value="ECO:0007669"/>
    <property type="project" value="TreeGrafter"/>
</dbReference>
<accession>A0A381V2B1</accession>
<dbReference type="Gene3D" id="3.90.1150.10">
    <property type="entry name" value="Aspartate Aminotransferase, domain 1"/>
    <property type="match status" value="1"/>
</dbReference>
<organism evidence="1">
    <name type="scientific">marine metagenome</name>
    <dbReference type="NCBI Taxonomy" id="408172"/>
    <lineage>
        <taxon>unclassified sequences</taxon>
        <taxon>metagenomes</taxon>
        <taxon>ecological metagenomes</taxon>
    </lineage>
</organism>
<dbReference type="EMBL" id="UINC01007447">
    <property type="protein sequence ID" value="SVA33373.1"/>
    <property type="molecule type" value="Genomic_DNA"/>
</dbReference>
<evidence type="ECO:0000313" key="1">
    <source>
        <dbReference type="EMBL" id="SVA33373.1"/>
    </source>
</evidence>
<dbReference type="AlphaFoldDB" id="A0A381V2B1"/>
<reference evidence="1" key="1">
    <citation type="submission" date="2018-05" db="EMBL/GenBank/DDBJ databases">
        <authorList>
            <person name="Lanie J.A."/>
            <person name="Ng W.-L."/>
            <person name="Kazmierczak K.M."/>
            <person name="Andrzejewski T.M."/>
            <person name="Davidsen T.M."/>
            <person name="Wayne K.J."/>
            <person name="Tettelin H."/>
            <person name="Glass J.I."/>
            <person name="Rusch D."/>
            <person name="Podicherti R."/>
            <person name="Tsui H.-C.T."/>
            <person name="Winkler M.E."/>
        </authorList>
    </citation>
    <scope>NUCLEOTIDE SEQUENCE</scope>
</reference>
<dbReference type="GO" id="GO:0008483">
    <property type="term" value="F:transaminase activity"/>
    <property type="evidence" value="ECO:0007669"/>
    <property type="project" value="TreeGrafter"/>
</dbReference>
<gene>
    <name evidence="1" type="ORF">METZ01_LOCUS86227</name>
</gene>
<dbReference type="PANTHER" id="PTHR30244">
    <property type="entry name" value="TRANSAMINASE"/>
    <property type="match status" value="1"/>
</dbReference>
<dbReference type="GO" id="GO:0030170">
    <property type="term" value="F:pyridoxal phosphate binding"/>
    <property type="evidence" value="ECO:0007669"/>
    <property type="project" value="TreeGrafter"/>
</dbReference>
<protein>
    <submittedName>
        <fullName evidence="1">Uncharacterized protein</fullName>
    </submittedName>
</protein>
<dbReference type="Gene3D" id="3.40.640.10">
    <property type="entry name" value="Type I PLP-dependent aspartate aminotransferase-like (Major domain)"/>
    <property type="match status" value="1"/>
</dbReference>
<proteinExistence type="predicted"/>
<dbReference type="PANTHER" id="PTHR30244:SF34">
    <property type="entry name" value="DTDP-4-AMINO-4,6-DIDEOXYGALACTOSE TRANSAMINASE"/>
    <property type="match status" value="1"/>
</dbReference>